<dbReference type="SMART" id="SM00823">
    <property type="entry name" value="PKS_PP"/>
    <property type="match status" value="1"/>
</dbReference>
<dbReference type="Pfam" id="PF07993">
    <property type="entry name" value="NAD_binding_4"/>
    <property type="match status" value="1"/>
</dbReference>
<protein>
    <recommendedName>
        <fullName evidence="3">Carrier domain-containing protein</fullName>
    </recommendedName>
</protein>
<evidence type="ECO:0000259" key="3">
    <source>
        <dbReference type="PROSITE" id="PS50075"/>
    </source>
</evidence>
<evidence type="ECO:0000313" key="5">
    <source>
        <dbReference type="Proteomes" id="UP000722485"/>
    </source>
</evidence>
<dbReference type="PANTHER" id="PTHR44845:SF6">
    <property type="entry name" value="BETA-ALANINE-ACTIVATING ENZYME"/>
    <property type="match status" value="1"/>
</dbReference>
<dbReference type="OrthoDB" id="5334845at2759"/>
<dbReference type="EMBL" id="JAANBB010000042">
    <property type="protein sequence ID" value="KAF7553682.1"/>
    <property type="molecule type" value="Genomic_DNA"/>
</dbReference>
<dbReference type="InterPro" id="IPR036291">
    <property type="entry name" value="NAD(P)-bd_dom_sf"/>
</dbReference>
<reference evidence="4" key="1">
    <citation type="submission" date="2020-03" db="EMBL/GenBank/DDBJ databases">
        <title>Draft Genome Sequence of Cylindrodendrum hubeiense.</title>
        <authorList>
            <person name="Buettner E."/>
            <person name="Kellner H."/>
        </authorList>
    </citation>
    <scope>NUCLEOTIDE SEQUENCE</scope>
    <source>
        <strain evidence="4">IHI 201604</strain>
    </source>
</reference>
<keyword evidence="5" id="KW-1185">Reference proteome</keyword>
<evidence type="ECO:0000256" key="1">
    <source>
        <dbReference type="ARBA" id="ARBA00022450"/>
    </source>
</evidence>
<evidence type="ECO:0000256" key="2">
    <source>
        <dbReference type="ARBA" id="ARBA00022553"/>
    </source>
</evidence>
<dbReference type="InterPro" id="IPR009081">
    <property type="entry name" value="PP-bd_ACP"/>
</dbReference>
<dbReference type="Gene3D" id="3.40.50.720">
    <property type="entry name" value="NAD(P)-binding Rossmann-like Domain"/>
    <property type="match status" value="1"/>
</dbReference>
<dbReference type="SUPFAM" id="SSF47336">
    <property type="entry name" value="ACP-like"/>
    <property type="match status" value="1"/>
</dbReference>
<dbReference type="Pfam" id="PF00550">
    <property type="entry name" value="PP-binding"/>
    <property type="match status" value="1"/>
</dbReference>
<dbReference type="InterPro" id="IPR006162">
    <property type="entry name" value="Ppantetheine_attach_site"/>
</dbReference>
<keyword evidence="2" id="KW-0597">Phosphoprotein</keyword>
<dbReference type="Proteomes" id="UP000722485">
    <property type="component" value="Unassembled WGS sequence"/>
</dbReference>
<dbReference type="PROSITE" id="PS50075">
    <property type="entry name" value="CARRIER"/>
    <property type="match status" value="1"/>
</dbReference>
<dbReference type="InterPro" id="IPR036736">
    <property type="entry name" value="ACP-like_sf"/>
</dbReference>
<dbReference type="InterPro" id="IPR013120">
    <property type="entry name" value="FAR_NAD-bd"/>
</dbReference>
<dbReference type="SUPFAM" id="SSF51735">
    <property type="entry name" value="NAD(P)-binding Rossmann-fold domains"/>
    <property type="match status" value="1"/>
</dbReference>
<organism evidence="4 5">
    <name type="scientific">Cylindrodendrum hubeiense</name>
    <dbReference type="NCBI Taxonomy" id="595255"/>
    <lineage>
        <taxon>Eukaryota</taxon>
        <taxon>Fungi</taxon>
        <taxon>Dikarya</taxon>
        <taxon>Ascomycota</taxon>
        <taxon>Pezizomycotina</taxon>
        <taxon>Sordariomycetes</taxon>
        <taxon>Hypocreomycetidae</taxon>
        <taxon>Hypocreales</taxon>
        <taxon>Nectriaceae</taxon>
        <taxon>Cylindrodendrum</taxon>
    </lineage>
</organism>
<dbReference type="GO" id="GO:0031177">
    <property type="term" value="F:phosphopantetheine binding"/>
    <property type="evidence" value="ECO:0007669"/>
    <property type="project" value="InterPro"/>
</dbReference>
<keyword evidence="1" id="KW-0596">Phosphopantetheine</keyword>
<gene>
    <name evidence="4" type="ORF">G7Z17_g3420</name>
</gene>
<dbReference type="InterPro" id="IPR020806">
    <property type="entry name" value="PKS_PP-bd"/>
</dbReference>
<dbReference type="PANTHER" id="PTHR44845">
    <property type="entry name" value="CARRIER DOMAIN-CONTAINING PROTEIN"/>
    <property type="match status" value="1"/>
</dbReference>
<dbReference type="AlphaFoldDB" id="A0A9P5LJY6"/>
<feature type="domain" description="Carrier" evidence="3">
    <location>
        <begin position="65"/>
        <end position="140"/>
    </location>
</feature>
<evidence type="ECO:0000313" key="4">
    <source>
        <dbReference type="EMBL" id="KAF7553682.1"/>
    </source>
</evidence>
<comment type="caution">
    <text evidence="4">The sequence shown here is derived from an EMBL/GenBank/DDBJ whole genome shotgun (WGS) entry which is preliminary data.</text>
</comment>
<accession>A0A9P5LJY6</accession>
<dbReference type="Gene3D" id="1.10.1200.10">
    <property type="entry name" value="ACP-like"/>
    <property type="match status" value="1"/>
</dbReference>
<name>A0A9P5LJY6_9HYPO</name>
<proteinExistence type="predicted"/>
<sequence length="589" mass="63445">MTARSGRALTVAAALDPERLQVYYEDRGGIPPLLRSLLVRTTARAPRSWDLRKVLSETAPDQHASIVLRMVRETVAKALGFAVPDDVAVDQPLQDIGIDSLTAVLMRNHLATLTGLTLSANIAMLHPNLKALSQSLLSQLQENWADSSSSASASGGATPATTTLSSPCLNMAAIRKGCLDPSFTFDNVTRGPTTCAARPESVLVTGGTGFVGAFVVHELLEIGIATYCLVRAASIELGRQRMVGALETYGLWKPDYAPLLHPVVGDLTQPLLGLSEEVFDDLADRVDAICHSGALVDWIRPLEDYVGPNIVSTHEVLRLASHGRGKTVHLVSTISTLPKHMGYDLTEEDREYGYGTSKYMAERMLAAARWRGARASSYRLPFVSASSTNGRFRLDRGDFLHNLISGSLELGAFPELNGDLSVVLPVDYLCKSIVGVMTKDVHRIGLDFDFKNKYAPSFNHFFKLFSAASGGKEIVSFSTWQQRALDYAVAHPKSALARITAVFDGYTDETAAAMVTGLPVGQHVFGGDDYPAPAVDEDSVRKYLDCINAAQAGNAIVDGPRVEKSLGGAVEIQEIVPTISNDAVLVECS</sequence>
<dbReference type="PROSITE" id="PS00012">
    <property type="entry name" value="PHOSPHOPANTETHEINE"/>
    <property type="match status" value="1"/>
</dbReference>